<name>A0A5B7GL74_PORTR</name>
<sequence>MAEEIKTKKYEQSRHGNVRLDGEALACSNPWWPLTAPQPQAPPLMVMQKSRKLVLLNLGELGVVTEAEERRCGPLLASREANTWLPLRRHNTTAPPHLPADATAVAAQILHFSMKFNMRSAL</sequence>
<dbReference type="EMBL" id="VSRR010015458">
    <property type="protein sequence ID" value="MPC58193.1"/>
    <property type="molecule type" value="Genomic_DNA"/>
</dbReference>
<dbReference type="Proteomes" id="UP000324222">
    <property type="component" value="Unassembled WGS sequence"/>
</dbReference>
<evidence type="ECO:0000313" key="1">
    <source>
        <dbReference type="EMBL" id="MPC58193.1"/>
    </source>
</evidence>
<comment type="caution">
    <text evidence="1">The sequence shown here is derived from an EMBL/GenBank/DDBJ whole genome shotgun (WGS) entry which is preliminary data.</text>
</comment>
<evidence type="ECO:0000313" key="2">
    <source>
        <dbReference type="Proteomes" id="UP000324222"/>
    </source>
</evidence>
<keyword evidence="2" id="KW-1185">Reference proteome</keyword>
<organism evidence="1 2">
    <name type="scientific">Portunus trituberculatus</name>
    <name type="common">Swimming crab</name>
    <name type="synonym">Neptunus trituberculatus</name>
    <dbReference type="NCBI Taxonomy" id="210409"/>
    <lineage>
        <taxon>Eukaryota</taxon>
        <taxon>Metazoa</taxon>
        <taxon>Ecdysozoa</taxon>
        <taxon>Arthropoda</taxon>
        <taxon>Crustacea</taxon>
        <taxon>Multicrustacea</taxon>
        <taxon>Malacostraca</taxon>
        <taxon>Eumalacostraca</taxon>
        <taxon>Eucarida</taxon>
        <taxon>Decapoda</taxon>
        <taxon>Pleocyemata</taxon>
        <taxon>Brachyura</taxon>
        <taxon>Eubrachyura</taxon>
        <taxon>Portunoidea</taxon>
        <taxon>Portunidae</taxon>
        <taxon>Portuninae</taxon>
        <taxon>Portunus</taxon>
    </lineage>
</organism>
<dbReference type="AlphaFoldDB" id="A0A5B7GL74"/>
<reference evidence="1 2" key="1">
    <citation type="submission" date="2019-05" db="EMBL/GenBank/DDBJ databases">
        <title>Another draft genome of Portunus trituberculatus and its Hox gene families provides insights of decapod evolution.</title>
        <authorList>
            <person name="Jeong J.-H."/>
            <person name="Song I."/>
            <person name="Kim S."/>
            <person name="Choi T."/>
            <person name="Kim D."/>
            <person name="Ryu S."/>
            <person name="Kim W."/>
        </authorList>
    </citation>
    <scope>NUCLEOTIDE SEQUENCE [LARGE SCALE GENOMIC DNA]</scope>
    <source>
        <tissue evidence="1">Muscle</tissue>
    </source>
</reference>
<accession>A0A5B7GL74</accession>
<protein>
    <submittedName>
        <fullName evidence="1">Uncharacterized protein</fullName>
    </submittedName>
</protein>
<proteinExistence type="predicted"/>
<gene>
    <name evidence="1" type="ORF">E2C01_052188</name>
</gene>